<keyword evidence="2" id="KW-0677">Repeat</keyword>
<dbReference type="InterPro" id="IPR001611">
    <property type="entry name" value="Leu-rich_rpt"/>
</dbReference>
<evidence type="ECO:0000313" key="5">
    <source>
        <dbReference type="Proteomes" id="UP001235939"/>
    </source>
</evidence>
<dbReference type="InterPro" id="IPR032675">
    <property type="entry name" value="LRR_dom_sf"/>
</dbReference>
<evidence type="ECO:0000256" key="2">
    <source>
        <dbReference type="ARBA" id="ARBA00022737"/>
    </source>
</evidence>
<evidence type="ECO:0000256" key="1">
    <source>
        <dbReference type="ARBA" id="ARBA00022614"/>
    </source>
</evidence>
<evidence type="ECO:0000313" key="4">
    <source>
        <dbReference type="EMBL" id="UYV75719.1"/>
    </source>
</evidence>
<sequence length="1488" mass="167001">MIKSKLKRLLITFFDVKELVHYEFVPEGQTINRHYYIDVLRRLREAMFVACVLLLIYGTKFSASYPCPFNKLCTCKTDTHEVICKKLSLSIFPPVDNVFKIEVPENDLEVLPMLPRLYALDVSHNRLKYVSPEALRSSWEYLSSLDVSYNELEVLPSLQNFSRLEWLNARENHVSSVKLSGPHSALGYLSLSGNHLTSLSDGAFSGLPSLAHIGLDSNFISSIEGLPFPSRVDSILLSDNLLDNVPSSFMSNLPFLNWFILSGNLFEKTPPLQETINITKLFLNSNRIKEITNKEFGTWSRQIKYLNLGSNNILYLHPNVFSNIHHLSDLILSNNPLAAFSPLILSDFRNSLNLLEMGSSWNATSPGFELLNLHYLQLDHNNITDIRFIRKYKNLIFCDLESNRIKDISNIFSGRFFPHIRTILLSSNYIEKLNSYSFGNMHQVNSIYLLGNRIRTLRRLAFANCTNLMTIVLSWNQISWIENAAFYNLSKIETIYLDFNRIKAFNFDWFIQFRHIPFNFNLSANEITSMNPSKESGTVNEFYFRDLDMNFNFLTSISEEVLIFIKDSIEVLHLSHNSLSNISINFELFNLHQVYLDNNEFKIIQNNYFRYFTSVQKLYLNKNNIRHIESGSFGTLINLRILDLNDNNLHELDSNIFRNTSIESLGLANNKLKSISGDVFFPIRYSLSRLDLSGNLIKALDLLYPMDTLLSLNLSHNYITSMAEISWNYTRNLFHLDISSNHIANLKSKYFSMIDELVSLNLGDNNLTYFPPLDLPYLRLLRLSGNRLVTLSEYSFERLSGLRELDVSRCQLQEVPGLVWPHVWQLRRLNLADNPVGVLGPGSFSGLSSLLELDLRGLELRQADTRTLHNLRGAEATRRPRPTTGLVPRAEEIKITRAHIAEARARQASSAEDNYVYVEYSPELEPFHYLSAVDRMVGGASSVAQIAKINGHYLLGLVNRGLAERLISEGLEIEGTLLRAFPFRRRAVRITLGNLPLFVEDSAISSALAPYGRVTSIAPKLMKAGPYIYNDGRREAFIALHEGVTTERLPTRLEIKIKGEVWPAYLSYGIRCSRCHGQGHRRANCPLLAGRSNAPGPATPTSPTGVPPVTAPRLPRPPSTQSPPLASPSPAMEVSDAPSTSRAALHPPAALRQSPPVAPAVPTEMAPPSSPPVTPAPFLRAPGSHEPAVPTPDIEMSIIEETSTSSTSSSKTSTREGLVTFIERNPGISFAQTDALGLGREEVLDILSSKTKARKRGPLLSPSQCGALAGLIRQLLGQRPGGDSNIYKVLRQVLSELRTAPTAVPSTPPLPAPRPSGPTPPTSHSEELMPAVMTPPPPAPTEMEEDNPMTEKERCAPPPPAPRLAEPTPPTPHGEELTPAMATPPPPLPFLTQVELETKCVDRIFDLFKEQNYQQALGPLLKKGLDIDNLSHSIVWLKSREYLLKSLRSRPRHKASLAEFLGTVAEHAHDDHPLIQRGIYELRLALRS</sequence>
<dbReference type="Pfam" id="PF13855">
    <property type="entry name" value="LRR_8"/>
    <property type="match status" value="6"/>
</dbReference>
<feature type="compositionally biased region" description="Pro residues" evidence="3">
    <location>
        <begin position="1356"/>
        <end position="1372"/>
    </location>
</feature>
<feature type="region of interest" description="Disordered" evidence="3">
    <location>
        <begin position="1301"/>
        <end position="1385"/>
    </location>
</feature>
<accession>A0ABY6L3J4</accession>
<dbReference type="PANTHER" id="PTHR24366:SF96">
    <property type="entry name" value="LEUCINE RICH REPEAT CONTAINING 53"/>
    <property type="match status" value="1"/>
</dbReference>
<keyword evidence="1" id="KW-0433">Leucine-rich repeat</keyword>
<name>A0ABY6L3J4_9ARAC</name>
<organism evidence="4 5">
    <name type="scientific">Cordylochernes scorpioides</name>
    <dbReference type="NCBI Taxonomy" id="51811"/>
    <lineage>
        <taxon>Eukaryota</taxon>
        <taxon>Metazoa</taxon>
        <taxon>Ecdysozoa</taxon>
        <taxon>Arthropoda</taxon>
        <taxon>Chelicerata</taxon>
        <taxon>Arachnida</taxon>
        <taxon>Pseudoscorpiones</taxon>
        <taxon>Cheliferoidea</taxon>
        <taxon>Chernetidae</taxon>
        <taxon>Cordylochernes</taxon>
    </lineage>
</organism>
<feature type="compositionally biased region" description="Pro residues" evidence="3">
    <location>
        <begin position="1097"/>
        <end position="1127"/>
    </location>
</feature>
<dbReference type="Proteomes" id="UP001235939">
    <property type="component" value="Chromosome 13"/>
</dbReference>
<feature type="compositionally biased region" description="Pro residues" evidence="3">
    <location>
        <begin position="1306"/>
        <end position="1321"/>
    </location>
</feature>
<reference evidence="4 5" key="1">
    <citation type="submission" date="2022-01" db="EMBL/GenBank/DDBJ databases">
        <title>A chromosomal length assembly of Cordylochernes scorpioides.</title>
        <authorList>
            <person name="Zeh D."/>
            <person name="Zeh J."/>
        </authorList>
    </citation>
    <scope>NUCLEOTIDE SEQUENCE [LARGE SCALE GENOMIC DNA]</scope>
    <source>
        <strain evidence="4">IN4F17</strain>
        <tissue evidence="4">Whole Body</tissue>
    </source>
</reference>
<dbReference type="PROSITE" id="PS51450">
    <property type="entry name" value="LRR"/>
    <property type="match status" value="5"/>
</dbReference>
<dbReference type="SMART" id="SM00369">
    <property type="entry name" value="LRR_TYP"/>
    <property type="match status" value="18"/>
</dbReference>
<protein>
    <submittedName>
        <fullName evidence="4">Uncharacterized protein</fullName>
    </submittedName>
</protein>
<dbReference type="EMBL" id="CP092875">
    <property type="protein sequence ID" value="UYV75719.1"/>
    <property type="molecule type" value="Genomic_DNA"/>
</dbReference>
<dbReference type="SMART" id="SM00365">
    <property type="entry name" value="LRR_SD22"/>
    <property type="match status" value="10"/>
</dbReference>
<keyword evidence="5" id="KW-1185">Reference proteome</keyword>
<dbReference type="Gene3D" id="3.80.10.10">
    <property type="entry name" value="Ribonuclease Inhibitor"/>
    <property type="match status" value="6"/>
</dbReference>
<dbReference type="PANTHER" id="PTHR24366">
    <property type="entry name" value="IG(IMMUNOGLOBULIN) AND LRR(LEUCINE RICH REPEAT) DOMAINS"/>
    <property type="match status" value="1"/>
</dbReference>
<feature type="region of interest" description="Disordered" evidence="3">
    <location>
        <begin position="1088"/>
        <end position="1191"/>
    </location>
</feature>
<dbReference type="SUPFAM" id="SSF52058">
    <property type="entry name" value="L domain-like"/>
    <property type="match status" value="3"/>
</dbReference>
<gene>
    <name evidence="4" type="ORF">LAZ67_13001109</name>
</gene>
<dbReference type="SMART" id="SM00364">
    <property type="entry name" value="LRR_BAC"/>
    <property type="match status" value="7"/>
</dbReference>
<dbReference type="InterPro" id="IPR003591">
    <property type="entry name" value="Leu-rich_rpt_typical-subtyp"/>
</dbReference>
<proteinExistence type="predicted"/>
<evidence type="ECO:0000256" key="3">
    <source>
        <dbReference type="SAM" id="MobiDB-lite"/>
    </source>
</evidence>